<dbReference type="InterPro" id="IPR055170">
    <property type="entry name" value="GFO_IDH_MocA-like_dom"/>
</dbReference>
<dbReference type="SUPFAM" id="SSF55347">
    <property type="entry name" value="Glyceraldehyde-3-phosphate dehydrogenase-like, C-terminal domain"/>
    <property type="match status" value="1"/>
</dbReference>
<name>A0A498D115_9FIRM</name>
<feature type="domain" description="Gfo/Idh/MocA-like oxidoreductase N-terminal" evidence="1">
    <location>
        <begin position="19"/>
        <end position="134"/>
    </location>
</feature>
<evidence type="ECO:0000313" key="3">
    <source>
        <dbReference type="EMBL" id="RLL13620.1"/>
    </source>
</evidence>
<dbReference type="Gene3D" id="3.30.360.10">
    <property type="entry name" value="Dihydrodipicolinate Reductase, domain 2"/>
    <property type="match status" value="1"/>
</dbReference>
<dbReference type="AlphaFoldDB" id="A0A498D115"/>
<dbReference type="Gene3D" id="3.40.50.720">
    <property type="entry name" value="NAD(P)-binding Rossmann-like Domain"/>
    <property type="match status" value="1"/>
</dbReference>
<dbReference type="GO" id="GO:0000166">
    <property type="term" value="F:nucleotide binding"/>
    <property type="evidence" value="ECO:0007669"/>
    <property type="project" value="InterPro"/>
</dbReference>
<dbReference type="PANTHER" id="PTHR43054:SF1">
    <property type="entry name" value="SCYLLO-INOSITOL 2-DEHYDROGENASE (NADP(+)) IOLU"/>
    <property type="match status" value="1"/>
</dbReference>
<reference evidence="3 4" key="1">
    <citation type="submission" date="2018-10" db="EMBL/GenBank/DDBJ databases">
        <title>Anaerotruncus faecis sp. nov., isolated from human feces.</title>
        <authorList>
            <person name="Wang Y.-J."/>
        </authorList>
    </citation>
    <scope>NUCLEOTIDE SEQUENCE [LARGE SCALE GENOMIC DNA]</scope>
    <source>
        <strain evidence="3 4">22A2-44</strain>
    </source>
</reference>
<sequence length="345" mass="38019">MRYSVREANEKDGQGELVMRFAVIGTNFITDRLLTAAGEVPGFRLEAVCSRTRERGREYAAKWGAPRVFTDLDELAACPEVDAVYIASPNALHRAQAVKMLRAGKHVLCEKPAASNARELREMYAAADKSGTLLLEAMRPAFLPSLDRLREALPRIGKVRRAVLSFCKYSSRYDRFRAGVIENAFNPALSNGALMDIGVYCVHLLLLLFGEPERIQAACVKLENGLDGAGTILASYGGMTAELLYSKISGMDDRSELQGEDGSIFLGDISRLGDLRLSLRGGGGETPLPVETAGHDMRHELEAFLRMAETGRGEEPHRRRSIAAMELLDEARRQCGIRFPADETR</sequence>
<evidence type="ECO:0000313" key="4">
    <source>
        <dbReference type="Proteomes" id="UP000276301"/>
    </source>
</evidence>
<proteinExistence type="predicted"/>
<dbReference type="InterPro" id="IPR000683">
    <property type="entry name" value="Gfo/Idh/MocA-like_OxRdtase_N"/>
</dbReference>
<keyword evidence="4" id="KW-1185">Reference proteome</keyword>
<dbReference type="EMBL" id="RCHT01000003">
    <property type="protein sequence ID" value="RLL13620.1"/>
    <property type="molecule type" value="Genomic_DNA"/>
</dbReference>
<dbReference type="Pfam" id="PF01408">
    <property type="entry name" value="GFO_IDH_MocA"/>
    <property type="match status" value="1"/>
</dbReference>
<feature type="domain" description="GFO/IDH/MocA-like oxidoreductase" evidence="2">
    <location>
        <begin position="155"/>
        <end position="264"/>
    </location>
</feature>
<dbReference type="InterPro" id="IPR036291">
    <property type="entry name" value="NAD(P)-bd_dom_sf"/>
</dbReference>
<dbReference type="Proteomes" id="UP000276301">
    <property type="component" value="Unassembled WGS sequence"/>
</dbReference>
<accession>A0A498D115</accession>
<evidence type="ECO:0000259" key="1">
    <source>
        <dbReference type="Pfam" id="PF01408"/>
    </source>
</evidence>
<comment type="caution">
    <text evidence="3">The sequence shown here is derived from an EMBL/GenBank/DDBJ whole genome shotgun (WGS) entry which is preliminary data.</text>
</comment>
<gene>
    <name evidence="3" type="ORF">D4A47_03910</name>
</gene>
<evidence type="ECO:0000259" key="2">
    <source>
        <dbReference type="Pfam" id="PF22725"/>
    </source>
</evidence>
<dbReference type="SUPFAM" id="SSF51735">
    <property type="entry name" value="NAD(P)-binding Rossmann-fold domains"/>
    <property type="match status" value="1"/>
</dbReference>
<organism evidence="3 4">
    <name type="scientific">Anaerotruncus massiliensis</name>
    <name type="common">ex Liu et al. 2021</name>
    <dbReference type="NCBI Taxonomy" id="2321404"/>
    <lineage>
        <taxon>Bacteria</taxon>
        <taxon>Bacillati</taxon>
        <taxon>Bacillota</taxon>
        <taxon>Clostridia</taxon>
        <taxon>Eubacteriales</taxon>
        <taxon>Oscillospiraceae</taxon>
        <taxon>Anaerotruncus</taxon>
    </lineage>
</organism>
<dbReference type="PANTHER" id="PTHR43054">
    <property type="match status" value="1"/>
</dbReference>
<protein>
    <submittedName>
        <fullName evidence="3">Gfo/Idh/MocA family oxidoreductase</fullName>
    </submittedName>
</protein>
<dbReference type="Pfam" id="PF22725">
    <property type="entry name" value="GFO_IDH_MocA_C3"/>
    <property type="match status" value="1"/>
</dbReference>